<reference evidence="1 2" key="1">
    <citation type="journal article" date="2011" name="PLoS Genet.">
        <title>Genomic analysis of the necrotrophic fungal pathogens Sclerotinia sclerotiorum and Botrytis cinerea.</title>
        <authorList>
            <person name="Amselem J."/>
            <person name="Cuomo C.A."/>
            <person name="van Kan J.A."/>
            <person name="Viaud M."/>
            <person name="Benito E.P."/>
            <person name="Couloux A."/>
            <person name="Coutinho P.M."/>
            <person name="de Vries R.P."/>
            <person name="Dyer P.S."/>
            <person name="Fillinger S."/>
            <person name="Fournier E."/>
            <person name="Gout L."/>
            <person name="Hahn M."/>
            <person name="Kohn L."/>
            <person name="Lapalu N."/>
            <person name="Plummer K.M."/>
            <person name="Pradier J.M."/>
            <person name="Quevillon E."/>
            <person name="Sharon A."/>
            <person name="Simon A."/>
            <person name="ten Have A."/>
            <person name="Tudzynski B."/>
            <person name="Tudzynski P."/>
            <person name="Wincker P."/>
            <person name="Andrew M."/>
            <person name="Anthouard V."/>
            <person name="Beever R.E."/>
            <person name="Beffa R."/>
            <person name="Benoit I."/>
            <person name="Bouzid O."/>
            <person name="Brault B."/>
            <person name="Chen Z."/>
            <person name="Choquer M."/>
            <person name="Collemare J."/>
            <person name="Cotton P."/>
            <person name="Danchin E.G."/>
            <person name="Da Silva C."/>
            <person name="Gautier A."/>
            <person name="Giraud C."/>
            <person name="Giraud T."/>
            <person name="Gonzalez C."/>
            <person name="Grossetete S."/>
            <person name="Guldener U."/>
            <person name="Henrissat B."/>
            <person name="Howlett B.J."/>
            <person name="Kodira C."/>
            <person name="Kretschmer M."/>
            <person name="Lappartient A."/>
            <person name="Leroch M."/>
            <person name="Levis C."/>
            <person name="Mauceli E."/>
            <person name="Neuveglise C."/>
            <person name="Oeser B."/>
            <person name="Pearson M."/>
            <person name="Poulain J."/>
            <person name="Poussereau N."/>
            <person name="Quesneville H."/>
            <person name="Rascle C."/>
            <person name="Schumacher J."/>
            <person name="Segurens B."/>
            <person name="Sexton A."/>
            <person name="Silva E."/>
            <person name="Sirven C."/>
            <person name="Soanes D.M."/>
            <person name="Talbot N.J."/>
            <person name="Templeton M."/>
            <person name="Yandava C."/>
            <person name="Yarden O."/>
            <person name="Zeng Q."/>
            <person name="Rollins J.A."/>
            <person name="Lebrun M.H."/>
            <person name="Dickman M."/>
        </authorList>
    </citation>
    <scope>NUCLEOTIDE SEQUENCE [LARGE SCALE GENOMIC DNA]</scope>
    <source>
        <strain evidence="1 2">B05.10</strain>
    </source>
</reference>
<organism evidence="1 2">
    <name type="scientific">Botryotinia fuckeliana (strain B05.10)</name>
    <name type="common">Noble rot fungus</name>
    <name type="synonym">Botrytis cinerea</name>
    <dbReference type="NCBI Taxonomy" id="332648"/>
    <lineage>
        <taxon>Eukaryota</taxon>
        <taxon>Fungi</taxon>
        <taxon>Dikarya</taxon>
        <taxon>Ascomycota</taxon>
        <taxon>Pezizomycotina</taxon>
        <taxon>Leotiomycetes</taxon>
        <taxon>Helotiales</taxon>
        <taxon>Sclerotiniaceae</taxon>
        <taxon>Botrytis</taxon>
    </lineage>
</organism>
<dbReference type="VEuPathDB" id="FungiDB:Bcin07g04140"/>
<name>A0A384JNB3_BOTFB</name>
<proteinExistence type="predicted"/>
<dbReference type="RefSeq" id="XP_024549839.1">
    <property type="nucleotide sequence ID" value="XM_024694050.1"/>
</dbReference>
<dbReference type="AlphaFoldDB" id="A0A384JNB3"/>
<dbReference type="OrthoDB" id="3557974at2759"/>
<dbReference type="Proteomes" id="UP000001798">
    <property type="component" value="Chromosome 7"/>
</dbReference>
<accession>A0A384JNB3</accession>
<reference evidence="1 2" key="2">
    <citation type="journal article" date="2012" name="Eukaryot. Cell">
        <title>Genome update of Botrytis cinerea strains B05.10 and T4.</title>
        <authorList>
            <person name="Staats M."/>
            <person name="van Kan J.A."/>
        </authorList>
    </citation>
    <scope>NUCLEOTIDE SEQUENCE [LARGE SCALE GENOMIC DNA]</scope>
    <source>
        <strain evidence="1 2">B05.10</strain>
    </source>
</reference>
<evidence type="ECO:0000313" key="1">
    <source>
        <dbReference type="EMBL" id="ATZ51854.1"/>
    </source>
</evidence>
<evidence type="ECO:0000313" key="2">
    <source>
        <dbReference type="Proteomes" id="UP000001798"/>
    </source>
</evidence>
<keyword evidence="2" id="KW-1185">Reference proteome</keyword>
<protein>
    <submittedName>
        <fullName evidence="1">Uncharacterized protein</fullName>
    </submittedName>
</protein>
<reference evidence="1 2" key="3">
    <citation type="journal article" date="2017" name="Mol. Plant Pathol.">
        <title>A gapless genome sequence of the fungus Botrytis cinerea.</title>
        <authorList>
            <person name="Van Kan J.A."/>
            <person name="Stassen J.H."/>
            <person name="Mosbach A."/>
            <person name="Van Der Lee T.A."/>
            <person name="Faino L."/>
            <person name="Farmer A.D."/>
            <person name="Papasotiriou D.G."/>
            <person name="Zhou S."/>
            <person name="Seidl M.F."/>
            <person name="Cottam E."/>
            <person name="Edel D."/>
            <person name="Hahn M."/>
            <person name="Schwartz D.C."/>
            <person name="Dietrich R.A."/>
            <person name="Widdison S."/>
            <person name="Scalliet G."/>
        </authorList>
    </citation>
    <scope>NUCLEOTIDE SEQUENCE [LARGE SCALE GENOMIC DNA]</scope>
    <source>
        <strain evidence="1 2">B05.10</strain>
    </source>
</reference>
<dbReference type="EMBL" id="CP009811">
    <property type="protein sequence ID" value="ATZ51854.1"/>
    <property type="molecule type" value="Genomic_DNA"/>
</dbReference>
<dbReference type="KEGG" id="bfu:BCIN_07g04140"/>
<sequence>MNRHIDLAAILSLFRPDRLWEDMGCDRKTNPFRLEDGHPFAVLMANSFAVHRYLNTLPDKDQVKRGEWLGKIHDVFPLKRGFGTIIDGVSIGSAISPVKTSIIDLDIDEKEVNVMGVILAENKKALVYENENGIMIMDGRKFRSLIQSVTRRSFASLDSNQLNPQILSEESPRRNVCRS</sequence>
<gene>
    <name evidence="1" type="ORF">BCIN_07g04140</name>
</gene>
<dbReference type="GeneID" id="36394331"/>